<dbReference type="EMBL" id="NQNY01000003">
    <property type="protein sequence ID" value="PAK21548.1"/>
    <property type="molecule type" value="Genomic_DNA"/>
</dbReference>
<dbReference type="RefSeq" id="WP_095334564.1">
    <property type="nucleotide sequence ID" value="NZ_NQNY01000003.1"/>
</dbReference>
<evidence type="ECO:0000256" key="5">
    <source>
        <dbReference type="ARBA" id="ARBA00023136"/>
    </source>
</evidence>
<comment type="caution">
    <text evidence="7">The sequence shown here is derived from an EMBL/GenBank/DDBJ whole genome shotgun (WGS) entry which is preliminary data.</text>
</comment>
<feature type="transmembrane region" description="Helical" evidence="6">
    <location>
        <begin position="181"/>
        <end position="201"/>
    </location>
</feature>
<accession>A0A269TKS6</accession>
<evidence type="ECO:0000256" key="3">
    <source>
        <dbReference type="ARBA" id="ARBA00022692"/>
    </source>
</evidence>
<evidence type="ECO:0000313" key="8">
    <source>
        <dbReference type="Proteomes" id="UP000216943"/>
    </source>
</evidence>
<dbReference type="Pfam" id="PF03631">
    <property type="entry name" value="Virul_fac_BrkB"/>
    <property type="match status" value="1"/>
</dbReference>
<feature type="transmembrane region" description="Helical" evidence="6">
    <location>
        <begin position="259"/>
        <end position="280"/>
    </location>
</feature>
<feature type="transmembrane region" description="Helical" evidence="6">
    <location>
        <begin position="292"/>
        <end position="314"/>
    </location>
</feature>
<dbReference type="OrthoDB" id="397438at2"/>
<evidence type="ECO:0000256" key="2">
    <source>
        <dbReference type="ARBA" id="ARBA00022475"/>
    </source>
</evidence>
<keyword evidence="2" id="KW-1003">Cell membrane</keyword>
<comment type="subcellular location">
    <subcellularLocation>
        <location evidence="1">Cell membrane</location>
        <topology evidence="1">Multi-pass membrane protein</topology>
    </subcellularLocation>
</comment>
<evidence type="ECO:0000313" key="7">
    <source>
        <dbReference type="EMBL" id="PAK21548.1"/>
    </source>
</evidence>
<dbReference type="Proteomes" id="UP000216943">
    <property type="component" value="Unassembled WGS sequence"/>
</dbReference>
<evidence type="ECO:0008006" key="9">
    <source>
        <dbReference type="Google" id="ProtNLM"/>
    </source>
</evidence>
<sequence>MNRWKKWRKRKQINSGWSNYGTPRYGDPDKKGIFSFLKKSWVERKVINNINRGFNIKERVVKLIILVSLSIFVSKSKIKNKQKRSELIDRTYSKLSSRDFTFVPLATSFYLLLSFVPVVLIVTLFVNLIEGYGEILLNNIYDRVIPGLSNTINLIFPGDVSITHLSISAILQNAHGGPWPILLLLLSLIWISSSGYSRLIYSMSYIYEHDNYGNILVNRLKGIFIIIVIIFLLNLFLNGYVVFISKIDELYDGPVYESIFYLTFMPTTAIFYYLMLLFLFKFAPKFKLRFSHIQPGIFVALIPIWILTLIFQAIVRTSTFNVLSFMAVIFFAGTFVLFFSYFLYAGVLANEAYYKTFHSLRTVSKYTNKKNFSL</sequence>
<dbReference type="InterPro" id="IPR017039">
    <property type="entry name" value="Virul_fac_BrkB"/>
</dbReference>
<evidence type="ECO:0000256" key="6">
    <source>
        <dbReference type="SAM" id="Phobius"/>
    </source>
</evidence>
<evidence type="ECO:0000256" key="1">
    <source>
        <dbReference type="ARBA" id="ARBA00004651"/>
    </source>
</evidence>
<keyword evidence="3 6" id="KW-0812">Transmembrane</keyword>
<evidence type="ECO:0000256" key="4">
    <source>
        <dbReference type="ARBA" id="ARBA00022989"/>
    </source>
</evidence>
<dbReference type="AlphaFoldDB" id="A0A269TKS6"/>
<reference evidence="8" key="1">
    <citation type="submission" date="2017-08" db="EMBL/GenBank/DDBJ databases">
        <authorList>
            <person name="Alvarez-Ponce D."/>
            <person name="Weitzman C.L."/>
            <person name="Tillett R.L."/>
            <person name="Sandmeier F.C."/>
            <person name="Tracy C.R."/>
        </authorList>
    </citation>
    <scope>NUCLEOTIDE SEQUENCE [LARGE SCALE GENOMIC DNA]</scope>
    <source>
        <strain evidence="8">723</strain>
    </source>
</reference>
<dbReference type="GO" id="GO:0005886">
    <property type="term" value="C:plasma membrane"/>
    <property type="evidence" value="ECO:0007669"/>
    <property type="project" value="UniProtKB-SubCell"/>
</dbReference>
<protein>
    <recommendedName>
        <fullName evidence="9">YihY/virulence factor BrkB family protein</fullName>
    </recommendedName>
</protein>
<organism evidence="7 8">
    <name type="scientific">Mycoplasmopsis agassizii</name>
    <dbReference type="NCBI Taxonomy" id="33922"/>
    <lineage>
        <taxon>Bacteria</taxon>
        <taxon>Bacillati</taxon>
        <taxon>Mycoplasmatota</taxon>
        <taxon>Mycoplasmoidales</taxon>
        <taxon>Metamycoplasmataceae</taxon>
        <taxon>Mycoplasmopsis</taxon>
    </lineage>
</organism>
<keyword evidence="5 6" id="KW-0472">Membrane</keyword>
<feature type="transmembrane region" description="Helical" evidence="6">
    <location>
        <begin position="320"/>
        <end position="344"/>
    </location>
</feature>
<gene>
    <name evidence="7" type="ORF">CJJ23_01180</name>
</gene>
<name>A0A269TKS6_9BACT</name>
<keyword evidence="4 6" id="KW-1133">Transmembrane helix</keyword>
<proteinExistence type="predicted"/>
<feature type="transmembrane region" description="Helical" evidence="6">
    <location>
        <begin position="222"/>
        <end position="247"/>
    </location>
</feature>
<feature type="transmembrane region" description="Helical" evidence="6">
    <location>
        <begin position="100"/>
        <end position="129"/>
    </location>
</feature>